<gene>
    <name evidence="1" type="ORF">RB653_005600</name>
</gene>
<name>A0AAN7UBS2_9MYCE</name>
<reference evidence="1 2" key="1">
    <citation type="submission" date="2023-11" db="EMBL/GenBank/DDBJ databases">
        <title>Dfirmibasis_genome.</title>
        <authorList>
            <person name="Edelbroek B."/>
            <person name="Kjellin J."/>
            <person name="Jerlstrom-Hultqvist J."/>
            <person name="Soderbom F."/>
        </authorList>
    </citation>
    <scope>NUCLEOTIDE SEQUENCE [LARGE SCALE GENOMIC DNA]</scope>
    <source>
        <strain evidence="1 2">TNS-C-14</strain>
    </source>
</reference>
<keyword evidence="2" id="KW-1185">Reference proteome</keyword>
<sequence>MLFKSLQSIVSSSSSSKVQIENQTSFVMQSTNKVTLLDNLSILNGNKGNNLNVLGKLVDN</sequence>
<evidence type="ECO:0000313" key="1">
    <source>
        <dbReference type="EMBL" id="KAK5583993.1"/>
    </source>
</evidence>
<protein>
    <submittedName>
        <fullName evidence="1">Uncharacterized protein</fullName>
    </submittedName>
</protein>
<organism evidence="1 2">
    <name type="scientific">Dictyostelium firmibasis</name>
    <dbReference type="NCBI Taxonomy" id="79012"/>
    <lineage>
        <taxon>Eukaryota</taxon>
        <taxon>Amoebozoa</taxon>
        <taxon>Evosea</taxon>
        <taxon>Eumycetozoa</taxon>
        <taxon>Dictyostelia</taxon>
        <taxon>Dictyosteliales</taxon>
        <taxon>Dictyosteliaceae</taxon>
        <taxon>Dictyostelium</taxon>
    </lineage>
</organism>
<accession>A0AAN7UBS2</accession>
<proteinExistence type="predicted"/>
<evidence type="ECO:0000313" key="2">
    <source>
        <dbReference type="Proteomes" id="UP001344447"/>
    </source>
</evidence>
<dbReference type="AlphaFoldDB" id="A0AAN7UBS2"/>
<dbReference type="EMBL" id="JAVFKY010000001">
    <property type="protein sequence ID" value="KAK5583993.1"/>
    <property type="molecule type" value="Genomic_DNA"/>
</dbReference>
<comment type="caution">
    <text evidence="1">The sequence shown here is derived from an EMBL/GenBank/DDBJ whole genome shotgun (WGS) entry which is preliminary data.</text>
</comment>
<dbReference type="Proteomes" id="UP001344447">
    <property type="component" value="Unassembled WGS sequence"/>
</dbReference>